<accession>A0A1C9C4W8</accession>
<feature type="compositionally biased region" description="Polar residues" evidence="1">
    <location>
        <begin position="70"/>
        <end position="92"/>
    </location>
</feature>
<feature type="region of interest" description="Disordered" evidence="1">
    <location>
        <begin position="58"/>
        <end position="102"/>
    </location>
</feature>
<protein>
    <submittedName>
        <fullName evidence="2">Uncharacterized protein</fullName>
    </submittedName>
</protein>
<keyword evidence="3" id="KW-1185">Reference proteome</keyword>
<evidence type="ECO:0000313" key="2">
    <source>
        <dbReference type="EMBL" id="AOM63337.1"/>
    </source>
</evidence>
<gene>
    <name evidence="2" type="primary">HaV53_ORF6</name>
</gene>
<dbReference type="GeneID" id="37618387"/>
<dbReference type="KEGG" id="vg:37618387"/>
<reference evidence="2 3" key="1">
    <citation type="submission" date="2016-03" db="EMBL/GenBank/DDBJ databases">
        <title>Genome sequences of a Phycodnavirus, Heterosigma akashiwo virus strain 53.</title>
        <authorList>
            <person name="Ueki S."/>
            <person name="Ogura Y."/>
            <person name="Hayashi T."/>
        </authorList>
    </citation>
    <scope>NUCLEOTIDE SEQUENCE [LARGE SCALE GENOMIC DNA]</scope>
    <source>
        <strain evidence="2">HaV53</strain>
    </source>
</reference>
<dbReference type="RefSeq" id="YP_009507403.1">
    <property type="nucleotide sequence ID" value="NC_038553.1"/>
</dbReference>
<sequence>MYHEHKYLSNGKIKIMKTAKNNFIQSNNNSVKSLNHSVNDNDSVNESNYSHRIDERSVSLGVGNDDKNTDTSTILSENSKMTGEDNSIQSFESDNEKNRRYSDSPREINVFTGKCVDDNIDEFKYLMNTHKLEQKNILSEKISFITNNIDNIDEMINDMDNMRVFKKNTKIRTHKIH</sequence>
<dbReference type="Proteomes" id="UP000232488">
    <property type="component" value="Segment"/>
</dbReference>
<evidence type="ECO:0000256" key="1">
    <source>
        <dbReference type="SAM" id="MobiDB-lite"/>
    </source>
</evidence>
<dbReference type="EMBL" id="KX008963">
    <property type="protein sequence ID" value="AOM63337.1"/>
    <property type="molecule type" value="Genomic_DNA"/>
</dbReference>
<evidence type="ECO:0000313" key="3">
    <source>
        <dbReference type="Proteomes" id="UP000232488"/>
    </source>
</evidence>
<organismHost>
    <name type="scientific">Heterosigma akashiwo</name>
    <name type="common">Chromophytic alga</name>
    <name type="synonym">Heterosigma carterae</name>
    <dbReference type="NCBI Taxonomy" id="2829"/>
</organismHost>
<organism evidence="2 3">
    <name type="scientific">Heterosigma akashiwo virus 01</name>
    <name type="common">HaV01</name>
    <dbReference type="NCBI Taxonomy" id="97195"/>
    <lineage>
        <taxon>Viruses</taxon>
        <taxon>Varidnaviria</taxon>
        <taxon>Bamfordvirae</taxon>
        <taxon>Nucleocytoviricota</taxon>
        <taxon>Megaviricetes</taxon>
        <taxon>Algavirales</taxon>
        <taxon>Phycodnaviridae</taxon>
        <taxon>Raphidovirus</taxon>
        <taxon>Raphidovirus japonicum</taxon>
    </lineage>
</organism>
<proteinExistence type="predicted"/>
<name>A0A1C9C4W8_HAV01</name>